<dbReference type="Proteomes" id="UP001054902">
    <property type="component" value="Unassembled WGS sequence"/>
</dbReference>
<dbReference type="EMBL" id="BLLK01000071">
    <property type="protein sequence ID" value="GFH61115.1"/>
    <property type="molecule type" value="Genomic_DNA"/>
</dbReference>
<evidence type="ECO:0000256" key="1">
    <source>
        <dbReference type="SAM" id="MobiDB-lite"/>
    </source>
</evidence>
<sequence length="273" mass="31463">MKLHRLSFITALVYQQVSGFTTNTILSRGVSSAESFRKTTFVAAEEKKDDDCDSCGDKKDSIILQPFIPGLDANYKNIGPVGEGDFIISRTGGPTKEELLNENILKIVRSECTDLEALTLVWKCLGYRFNEDKKEWEPTEVFPNWKKNFPTPPDLIGMARIYSKEVDEPSLRSNQSLVRSIPMEHKQMLKPILKPYGFTGFKLAELTPNKTRRAQCSNWLLFYREELFGYTVEELKEKRRLKKEAEEAEKRRLEEENGGPVEEQWTPPIKEVF</sequence>
<dbReference type="Pfam" id="PF08853">
    <property type="entry name" value="DUF1823"/>
    <property type="match status" value="1"/>
</dbReference>
<reference evidence="3 4" key="1">
    <citation type="journal article" date="2021" name="Sci. Rep.">
        <title>The genome of the diatom Chaetoceros tenuissimus carries an ancient integrated fragment of an extant virus.</title>
        <authorList>
            <person name="Hongo Y."/>
            <person name="Kimura K."/>
            <person name="Takaki Y."/>
            <person name="Yoshida Y."/>
            <person name="Baba S."/>
            <person name="Kobayashi G."/>
            <person name="Nagasaki K."/>
            <person name="Hano T."/>
            <person name="Tomaru Y."/>
        </authorList>
    </citation>
    <scope>NUCLEOTIDE SEQUENCE [LARGE SCALE GENOMIC DNA]</scope>
    <source>
        <strain evidence="3 4">NIES-3715</strain>
    </source>
</reference>
<dbReference type="Gene3D" id="1.10.418.90">
    <property type="entry name" value="Protein of unknown function DUF1823"/>
    <property type="match status" value="1"/>
</dbReference>
<proteinExistence type="predicted"/>
<protein>
    <recommendedName>
        <fullName evidence="5">Chromo domain-containing protein</fullName>
    </recommendedName>
</protein>
<feature type="region of interest" description="Disordered" evidence="1">
    <location>
        <begin position="239"/>
        <end position="273"/>
    </location>
</feature>
<dbReference type="InterPro" id="IPR014952">
    <property type="entry name" value="DUF1823"/>
</dbReference>
<name>A0AAD3HEX3_9STRA</name>
<feature type="compositionally biased region" description="Basic and acidic residues" evidence="1">
    <location>
        <begin position="239"/>
        <end position="255"/>
    </location>
</feature>
<organism evidence="3 4">
    <name type="scientific">Chaetoceros tenuissimus</name>
    <dbReference type="NCBI Taxonomy" id="426638"/>
    <lineage>
        <taxon>Eukaryota</taxon>
        <taxon>Sar</taxon>
        <taxon>Stramenopiles</taxon>
        <taxon>Ochrophyta</taxon>
        <taxon>Bacillariophyta</taxon>
        <taxon>Coscinodiscophyceae</taxon>
        <taxon>Chaetocerotophycidae</taxon>
        <taxon>Chaetocerotales</taxon>
        <taxon>Chaetocerotaceae</taxon>
        <taxon>Chaetoceros</taxon>
    </lineage>
</organism>
<evidence type="ECO:0000313" key="4">
    <source>
        <dbReference type="Proteomes" id="UP001054902"/>
    </source>
</evidence>
<accession>A0AAD3HEX3</accession>
<feature type="chain" id="PRO_5042096777" description="Chromo domain-containing protein" evidence="2">
    <location>
        <begin position="20"/>
        <end position="273"/>
    </location>
</feature>
<feature type="signal peptide" evidence="2">
    <location>
        <begin position="1"/>
        <end position="19"/>
    </location>
</feature>
<evidence type="ECO:0000313" key="3">
    <source>
        <dbReference type="EMBL" id="GFH61115.1"/>
    </source>
</evidence>
<evidence type="ECO:0008006" key="5">
    <source>
        <dbReference type="Google" id="ProtNLM"/>
    </source>
</evidence>
<comment type="caution">
    <text evidence="3">The sequence shown here is derived from an EMBL/GenBank/DDBJ whole genome shotgun (WGS) entry which is preliminary data.</text>
</comment>
<keyword evidence="2" id="KW-0732">Signal</keyword>
<gene>
    <name evidence="3" type="ORF">CTEN210_17591</name>
</gene>
<keyword evidence="4" id="KW-1185">Reference proteome</keyword>
<dbReference type="AlphaFoldDB" id="A0AAD3HEX3"/>
<evidence type="ECO:0000256" key="2">
    <source>
        <dbReference type="SAM" id="SignalP"/>
    </source>
</evidence>